<proteinExistence type="predicted"/>
<reference evidence="1" key="1">
    <citation type="submission" date="2022-05" db="EMBL/GenBank/DDBJ databases">
        <authorList>
            <person name="Friedrich I."/>
            <person name="Poehlein A."/>
            <person name="Schneider D."/>
            <person name="Hertel R."/>
            <person name="Daniel R."/>
        </authorList>
    </citation>
    <scope>NUCLEOTIDE SEQUENCE</scope>
</reference>
<gene>
    <name evidence="1" type="ORF">PLUTO_00060</name>
</gene>
<organism evidence="1 2">
    <name type="scientific">Luteibacter phage vB_LflM-Pluto</name>
    <dbReference type="NCBI Taxonomy" id="2948611"/>
    <lineage>
        <taxon>Viruses</taxon>
        <taxon>Duplodnaviria</taxon>
        <taxon>Heunggongvirae</taxon>
        <taxon>Uroviricota</taxon>
        <taxon>Caudoviricetes</taxon>
        <taxon>Lindbergviridae</taxon>
        <taxon>Plutovirus</taxon>
        <taxon>Plutovirus pluto</taxon>
    </lineage>
</organism>
<dbReference type="Proteomes" id="UP001056883">
    <property type="component" value="Segment"/>
</dbReference>
<dbReference type="InterPro" id="IPR054442">
    <property type="entry name" value="E217_Gp38-like"/>
</dbReference>
<evidence type="ECO:0008006" key="3">
    <source>
        <dbReference type="Google" id="ProtNLM"/>
    </source>
</evidence>
<evidence type="ECO:0000313" key="2">
    <source>
        <dbReference type="Proteomes" id="UP001056883"/>
    </source>
</evidence>
<sequence length="208" mass="21539">MAQSILASALGNSGAVFVNELTGTRCWTAIKIVSVEPLSDSSNSDVPLSVEQVTESTVAIGLLSSDIETAKIMRPSRIRIEAICEDISTIESILALFADTTATISVTSKSIIANSMAVTNAIAVQDSEMLSASRVFIELEQVDPTQAASFNPLSSSDASNYGLSVQAPITVGSALRQIGSQIGTTLNNAGSAVVGLYNRIQANIGAAT</sequence>
<name>A0A9E7MUF6_9CAUD</name>
<dbReference type="EMBL" id="ON529861">
    <property type="protein sequence ID" value="USN16322.1"/>
    <property type="molecule type" value="Genomic_DNA"/>
</dbReference>
<accession>A0A9E7MUF6</accession>
<keyword evidence="2" id="KW-1185">Reference proteome</keyword>
<protein>
    <recommendedName>
        <fullName evidence="3">Tail fiber protein</fullName>
    </recommendedName>
</protein>
<dbReference type="Pfam" id="PF22760">
    <property type="entry name" value="Gp38_E217"/>
    <property type="match status" value="1"/>
</dbReference>
<evidence type="ECO:0000313" key="1">
    <source>
        <dbReference type="EMBL" id="USN16322.1"/>
    </source>
</evidence>